<dbReference type="EMBL" id="FN654299">
    <property type="protein sequence ID" value="CBY31326.1"/>
    <property type="molecule type" value="Genomic_DNA"/>
</dbReference>
<organism evidence="4">
    <name type="scientific">Oikopleura dioica</name>
    <name type="common">Tunicate</name>
    <dbReference type="NCBI Taxonomy" id="34765"/>
    <lineage>
        <taxon>Eukaryota</taxon>
        <taxon>Metazoa</taxon>
        <taxon>Chordata</taxon>
        <taxon>Tunicata</taxon>
        <taxon>Appendicularia</taxon>
        <taxon>Copelata</taxon>
        <taxon>Oikopleuridae</taxon>
        <taxon>Oikopleura</taxon>
    </lineage>
</organism>
<feature type="transmembrane region" description="Helical" evidence="2">
    <location>
        <begin position="156"/>
        <end position="177"/>
    </location>
</feature>
<evidence type="ECO:0000313" key="4">
    <source>
        <dbReference type="EMBL" id="CBY31326.1"/>
    </source>
</evidence>
<keyword evidence="1" id="KW-0175">Coiled coil</keyword>
<gene>
    <name evidence="4" type="ORF">GSOID_T00025224001</name>
</gene>
<dbReference type="AlphaFoldDB" id="E4Y6S6"/>
<keyword evidence="3" id="KW-0732">Signal</keyword>
<feature type="signal peptide" evidence="3">
    <location>
        <begin position="1"/>
        <end position="18"/>
    </location>
</feature>
<sequence length="205" mass="23969">MKIKYFIFVFFSIANSSSLLSDDEDFLEASGDDFFDQDEEVFSTETTVTILSTFSIESESSIDEGNSEKPFYEDFVEISTEKINNDSTINDEELVTVISEFFPNSEKANEEIENLQEEITELIEKTINEQKLDPIEKMKIQIMKERDQEKWDMLKWITFSSIIAGFLLICAFFALLIRRYQQKDRGSYEIMTPFEYQKGNREAFA</sequence>
<keyword evidence="2" id="KW-0472">Membrane</keyword>
<accession>E4Y6S6</accession>
<evidence type="ECO:0000256" key="2">
    <source>
        <dbReference type="SAM" id="Phobius"/>
    </source>
</evidence>
<reference evidence="4" key="1">
    <citation type="journal article" date="2010" name="Science">
        <title>Plasticity of animal genome architecture unmasked by rapid evolution of a pelagic tunicate.</title>
        <authorList>
            <person name="Denoeud F."/>
            <person name="Henriet S."/>
            <person name="Mungpakdee S."/>
            <person name="Aury J.M."/>
            <person name="Da Silva C."/>
            <person name="Brinkmann H."/>
            <person name="Mikhaleva J."/>
            <person name="Olsen L.C."/>
            <person name="Jubin C."/>
            <person name="Canestro C."/>
            <person name="Bouquet J.M."/>
            <person name="Danks G."/>
            <person name="Poulain J."/>
            <person name="Campsteijn C."/>
            <person name="Adamski M."/>
            <person name="Cross I."/>
            <person name="Yadetie F."/>
            <person name="Muffato M."/>
            <person name="Louis A."/>
            <person name="Butcher S."/>
            <person name="Tsagkogeorga G."/>
            <person name="Konrad A."/>
            <person name="Singh S."/>
            <person name="Jensen M.F."/>
            <person name="Cong E.H."/>
            <person name="Eikeseth-Otteraa H."/>
            <person name="Noel B."/>
            <person name="Anthouard V."/>
            <person name="Porcel B.M."/>
            <person name="Kachouri-Lafond R."/>
            <person name="Nishino A."/>
            <person name="Ugolini M."/>
            <person name="Chourrout P."/>
            <person name="Nishida H."/>
            <person name="Aasland R."/>
            <person name="Huzurbazar S."/>
            <person name="Westhof E."/>
            <person name="Delsuc F."/>
            <person name="Lehrach H."/>
            <person name="Reinhardt R."/>
            <person name="Weissenbach J."/>
            <person name="Roy S.W."/>
            <person name="Artiguenave F."/>
            <person name="Postlethwait J.H."/>
            <person name="Manak J.R."/>
            <person name="Thompson E.M."/>
            <person name="Jaillon O."/>
            <person name="Du Pasquier L."/>
            <person name="Boudinot P."/>
            <person name="Liberles D.A."/>
            <person name="Volff J.N."/>
            <person name="Philippe H."/>
            <person name="Lenhard B."/>
            <person name="Roest Crollius H."/>
            <person name="Wincker P."/>
            <person name="Chourrout D."/>
        </authorList>
    </citation>
    <scope>NUCLEOTIDE SEQUENCE [LARGE SCALE GENOMIC DNA]</scope>
</reference>
<evidence type="ECO:0000256" key="1">
    <source>
        <dbReference type="SAM" id="Coils"/>
    </source>
</evidence>
<dbReference type="Proteomes" id="UP000011014">
    <property type="component" value="Unassembled WGS sequence"/>
</dbReference>
<protein>
    <recommendedName>
        <fullName evidence="5">Syndecan/Neurexin domain-containing protein</fullName>
    </recommendedName>
</protein>
<evidence type="ECO:0000256" key="3">
    <source>
        <dbReference type="SAM" id="SignalP"/>
    </source>
</evidence>
<proteinExistence type="predicted"/>
<name>E4Y6S6_OIKDI</name>
<keyword evidence="2" id="KW-0812">Transmembrane</keyword>
<feature type="chain" id="PRO_5003193235" description="Syndecan/Neurexin domain-containing protein" evidence="3">
    <location>
        <begin position="19"/>
        <end position="205"/>
    </location>
</feature>
<feature type="coiled-coil region" evidence="1">
    <location>
        <begin position="105"/>
        <end position="132"/>
    </location>
</feature>
<evidence type="ECO:0008006" key="5">
    <source>
        <dbReference type="Google" id="ProtNLM"/>
    </source>
</evidence>
<keyword evidence="2" id="KW-1133">Transmembrane helix</keyword>